<feature type="transmembrane region" description="Helical" evidence="10">
    <location>
        <begin position="18"/>
        <end position="37"/>
    </location>
</feature>
<feature type="transmembrane region" description="Helical" evidence="10">
    <location>
        <begin position="274"/>
        <end position="295"/>
    </location>
</feature>
<dbReference type="InterPro" id="IPR003594">
    <property type="entry name" value="HATPase_dom"/>
</dbReference>
<keyword evidence="7" id="KW-0067">ATP-binding</keyword>
<feature type="transmembrane region" description="Helical" evidence="10">
    <location>
        <begin position="107"/>
        <end position="128"/>
    </location>
</feature>
<dbReference type="SUPFAM" id="SSF55874">
    <property type="entry name" value="ATPase domain of HSP90 chaperone/DNA topoisomerase II/histidine kinase"/>
    <property type="match status" value="1"/>
</dbReference>
<feature type="domain" description="Signal transduction histidine kinase subgroup 3 dimerisation and phosphoacceptor" evidence="12">
    <location>
        <begin position="456"/>
        <end position="503"/>
    </location>
</feature>
<keyword evidence="4" id="KW-0808">Transferase</keyword>
<evidence type="ECO:0000256" key="1">
    <source>
        <dbReference type="ARBA" id="ARBA00000085"/>
    </source>
</evidence>
<evidence type="ECO:0000259" key="11">
    <source>
        <dbReference type="Pfam" id="PF02518"/>
    </source>
</evidence>
<feature type="transmembrane region" description="Helical" evidence="10">
    <location>
        <begin position="410"/>
        <end position="428"/>
    </location>
</feature>
<dbReference type="PANTHER" id="PTHR24421">
    <property type="entry name" value="NITRATE/NITRITE SENSOR PROTEIN NARX-RELATED"/>
    <property type="match status" value="1"/>
</dbReference>
<evidence type="ECO:0000256" key="6">
    <source>
        <dbReference type="ARBA" id="ARBA00022777"/>
    </source>
</evidence>
<evidence type="ECO:0000313" key="13">
    <source>
        <dbReference type="EMBL" id="MFC5141349.1"/>
    </source>
</evidence>
<proteinExistence type="predicted"/>
<evidence type="ECO:0000256" key="3">
    <source>
        <dbReference type="ARBA" id="ARBA00022553"/>
    </source>
</evidence>
<keyword evidence="10" id="KW-0812">Transmembrane</keyword>
<comment type="caution">
    <text evidence="13">The sequence shown here is derived from an EMBL/GenBank/DDBJ whole genome shotgun (WGS) entry which is preliminary data.</text>
</comment>
<dbReference type="Gene3D" id="1.20.5.1930">
    <property type="match status" value="1"/>
</dbReference>
<name>A0ABV9ZJ47_9PSEU</name>
<dbReference type="RefSeq" id="WP_378023503.1">
    <property type="nucleotide sequence ID" value="NZ_JBHSKG010000015.1"/>
</dbReference>
<dbReference type="Proteomes" id="UP001596175">
    <property type="component" value="Unassembled WGS sequence"/>
</dbReference>
<organism evidence="13 14">
    <name type="scientific">Actinomycetospora rhizophila</name>
    <dbReference type="NCBI Taxonomy" id="1416876"/>
    <lineage>
        <taxon>Bacteria</taxon>
        <taxon>Bacillati</taxon>
        <taxon>Actinomycetota</taxon>
        <taxon>Actinomycetes</taxon>
        <taxon>Pseudonocardiales</taxon>
        <taxon>Pseudonocardiaceae</taxon>
        <taxon>Actinomycetospora</taxon>
    </lineage>
</organism>
<keyword evidence="14" id="KW-1185">Reference proteome</keyword>
<comment type="catalytic activity">
    <reaction evidence="1">
        <text>ATP + protein L-histidine = ADP + protein N-phospho-L-histidine.</text>
        <dbReference type="EC" id="2.7.13.3"/>
    </reaction>
</comment>
<evidence type="ECO:0000256" key="5">
    <source>
        <dbReference type="ARBA" id="ARBA00022741"/>
    </source>
</evidence>
<dbReference type="CDD" id="cd16917">
    <property type="entry name" value="HATPase_UhpB-NarQ-NarX-like"/>
    <property type="match status" value="1"/>
</dbReference>
<feature type="transmembrane region" description="Helical" evidence="10">
    <location>
        <begin position="44"/>
        <end position="62"/>
    </location>
</feature>
<keyword evidence="5" id="KW-0547">Nucleotide-binding</keyword>
<keyword evidence="6 13" id="KW-0418">Kinase</keyword>
<evidence type="ECO:0000313" key="14">
    <source>
        <dbReference type="Proteomes" id="UP001596175"/>
    </source>
</evidence>
<dbReference type="EC" id="2.7.13.3" evidence="2"/>
<dbReference type="Pfam" id="PF02518">
    <property type="entry name" value="HATPase_c"/>
    <property type="match status" value="1"/>
</dbReference>
<keyword evidence="8" id="KW-0902">Two-component regulatory system</keyword>
<protein>
    <recommendedName>
        <fullName evidence="2">histidine kinase</fullName>
        <ecNumber evidence="2">2.7.13.3</ecNumber>
    </recommendedName>
</protein>
<dbReference type="InterPro" id="IPR036890">
    <property type="entry name" value="HATPase_C_sf"/>
</dbReference>
<feature type="compositionally biased region" description="Pro residues" evidence="9">
    <location>
        <begin position="253"/>
        <end position="267"/>
    </location>
</feature>
<dbReference type="InterPro" id="IPR050482">
    <property type="entry name" value="Sensor_HK_TwoCompSys"/>
</dbReference>
<feature type="transmembrane region" description="Helical" evidence="10">
    <location>
        <begin position="340"/>
        <end position="361"/>
    </location>
</feature>
<dbReference type="Pfam" id="PF07730">
    <property type="entry name" value="HisKA_3"/>
    <property type="match status" value="1"/>
</dbReference>
<feature type="domain" description="Histidine kinase/HSP90-like ATPase" evidence="11">
    <location>
        <begin position="565"/>
        <end position="651"/>
    </location>
</feature>
<feature type="region of interest" description="Disordered" evidence="9">
    <location>
        <begin position="245"/>
        <end position="268"/>
    </location>
</feature>
<dbReference type="InterPro" id="IPR011712">
    <property type="entry name" value="Sig_transdc_His_kin_sub3_dim/P"/>
</dbReference>
<gene>
    <name evidence="13" type="ORF">ACFPK1_24135</name>
</gene>
<dbReference type="Gene3D" id="3.30.565.10">
    <property type="entry name" value="Histidine kinase-like ATPase, C-terminal domain"/>
    <property type="match status" value="1"/>
</dbReference>
<dbReference type="EMBL" id="JBHSKG010000015">
    <property type="protein sequence ID" value="MFC5141349.1"/>
    <property type="molecule type" value="Genomic_DNA"/>
</dbReference>
<sequence length="662" mass="67212">MSRRWSGLLPELRPVDGLVVGVLLVMVALSALSVGAWRPEAGGGQVAAVIVAGAVQTLPVLWRRERPIAALAVFTASVPVGWALVEALPVWTLAVLVFAVARRSRPLPGAVAVVVAALTAPLLAGLAASPREPRAALAVWASLEITLVPIVLAAGGLAIVARVRAAGIAARRREGEHDRLLEALAAQRDRLAGDLRELVAVRVERVVTRTRALGEAADPGPGLSAIAAEARAALAGMRRALGVLRGPGDELDPPPAPAPGPPAPSPWRPSRGGLALAAVVAALAGLLAALAAFAAPHLRPGPLADTMALFDIDPTRPLGLLPLVVQVLTLGWWRRAPLPALVVATLASVAATSLGSTHLVLEASWSVLVFGAGLGAGVVASGITVLACTAVIAAATVTLGLPAALAPDRATVALSYVIVPAIWGLGVLQRRAARAAAEVVDARAAAAATRAVTAQRLGLARELHDVLAHELSALVVTVHAARVAPEPATLATITEAGERIAAALPTLLEGLDPGVPSGDAAEHLELDTAAVEALAAPVRDAGLPVVVDVVGTAPADRPEADVIAARIVTEALTNTLRHAGPAPTRVTVRHEPDAVAVEVVDEGVRAGHRRAAEGSGLGIVGMRERAALVGGTVEAGPDGGGWRVAAQLPRQEAGLLPEIQTV</sequence>
<evidence type="ECO:0000256" key="4">
    <source>
        <dbReference type="ARBA" id="ARBA00022679"/>
    </source>
</evidence>
<accession>A0ABV9ZJ47</accession>
<evidence type="ECO:0000256" key="2">
    <source>
        <dbReference type="ARBA" id="ARBA00012438"/>
    </source>
</evidence>
<evidence type="ECO:0000259" key="12">
    <source>
        <dbReference type="Pfam" id="PF07730"/>
    </source>
</evidence>
<evidence type="ECO:0000256" key="7">
    <source>
        <dbReference type="ARBA" id="ARBA00022840"/>
    </source>
</evidence>
<dbReference type="GO" id="GO:0016301">
    <property type="term" value="F:kinase activity"/>
    <property type="evidence" value="ECO:0007669"/>
    <property type="project" value="UniProtKB-KW"/>
</dbReference>
<feature type="transmembrane region" description="Helical" evidence="10">
    <location>
        <begin position="140"/>
        <end position="163"/>
    </location>
</feature>
<keyword evidence="3" id="KW-0597">Phosphoprotein</keyword>
<dbReference type="PANTHER" id="PTHR24421:SF10">
    <property type="entry name" value="NITRATE_NITRITE SENSOR PROTEIN NARQ"/>
    <property type="match status" value="1"/>
</dbReference>
<feature type="transmembrane region" description="Helical" evidence="10">
    <location>
        <begin position="367"/>
        <end position="398"/>
    </location>
</feature>
<feature type="transmembrane region" description="Helical" evidence="10">
    <location>
        <begin position="68"/>
        <end position="100"/>
    </location>
</feature>
<reference evidence="14" key="1">
    <citation type="journal article" date="2019" name="Int. J. Syst. Evol. Microbiol.">
        <title>The Global Catalogue of Microorganisms (GCM) 10K type strain sequencing project: providing services to taxonomists for standard genome sequencing and annotation.</title>
        <authorList>
            <consortium name="The Broad Institute Genomics Platform"/>
            <consortium name="The Broad Institute Genome Sequencing Center for Infectious Disease"/>
            <person name="Wu L."/>
            <person name="Ma J."/>
        </authorList>
    </citation>
    <scope>NUCLEOTIDE SEQUENCE [LARGE SCALE GENOMIC DNA]</scope>
    <source>
        <strain evidence="14">XZYJ18</strain>
    </source>
</reference>
<evidence type="ECO:0000256" key="8">
    <source>
        <dbReference type="ARBA" id="ARBA00023012"/>
    </source>
</evidence>
<evidence type="ECO:0000256" key="9">
    <source>
        <dbReference type="SAM" id="MobiDB-lite"/>
    </source>
</evidence>
<evidence type="ECO:0000256" key="10">
    <source>
        <dbReference type="SAM" id="Phobius"/>
    </source>
</evidence>
<keyword evidence="10" id="KW-0472">Membrane</keyword>
<keyword evidence="10" id="KW-1133">Transmembrane helix</keyword>